<keyword evidence="4" id="KW-0812">Transmembrane</keyword>
<keyword evidence="6" id="KW-1185">Reference proteome</keyword>
<proteinExistence type="predicted"/>
<dbReference type="OMA" id="QCHVDDF"/>
<name>J3L645_ORYBR</name>
<organism evidence="5">
    <name type="scientific">Oryza brachyantha</name>
    <name type="common">malo sina</name>
    <dbReference type="NCBI Taxonomy" id="4533"/>
    <lineage>
        <taxon>Eukaryota</taxon>
        <taxon>Viridiplantae</taxon>
        <taxon>Streptophyta</taxon>
        <taxon>Embryophyta</taxon>
        <taxon>Tracheophyta</taxon>
        <taxon>Spermatophyta</taxon>
        <taxon>Magnoliopsida</taxon>
        <taxon>Liliopsida</taxon>
        <taxon>Poales</taxon>
        <taxon>Poaceae</taxon>
        <taxon>BOP clade</taxon>
        <taxon>Oryzoideae</taxon>
        <taxon>Oryzeae</taxon>
        <taxon>Oryzinae</taxon>
        <taxon>Oryza</taxon>
    </lineage>
</organism>
<dbReference type="GO" id="GO:0009506">
    <property type="term" value="C:plasmodesma"/>
    <property type="evidence" value="ECO:0007669"/>
    <property type="project" value="TreeGrafter"/>
</dbReference>
<keyword evidence="2 4" id="KW-0472">Membrane</keyword>
<reference evidence="5" key="2">
    <citation type="submission" date="2013-04" db="UniProtKB">
        <authorList>
            <consortium name="EnsemblPlants"/>
        </authorList>
    </citation>
    <scope>IDENTIFICATION</scope>
</reference>
<evidence type="ECO:0000256" key="2">
    <source>
        <dbReference type="ARBA" id="ARBA00023136"/>
    </source>
</evidence>
<dbReference type="PANTHER" id="PTHR31415">
    <property type="entry name" value="OS05G0367900 PROTEIN"/>
    <property type="match status" value="1"/>
</dbReference>
<dbReference type="InterPro" id="IPR044839">
    <property type="entry name" value="NDR1-like"/>
</dbReference>
<dbReference type="Proteomes" id="UP000006038">
    <property type="component" value="Chromosome 1"/>
</dbReference>
<accession>J3L645</accession>
<feature type="region of interest" description="Disordered" evidence="3">
    <location>
        <begin position="1"/>
        <end position="23"/>
    </location>
</feature>
<protein>
    <submittedName>
        <fullName evidence="5">Uncharacterized protein</fullName>
    </submittedName>
</protein>
<evidence type="ECO:0000256" key="3">
    <source>
        <dbReference type="SAM" id="MobiDB-lite"/>
    </source>
</evidence>
<dbReference type="HOGENOM" id="CLU_051752_2_0_1"/>
<feature type="transmembrane region" description="Helical" evidence="4">
    <location>
        <begin position="46"/>
        <end position="67"/>
    </location>
</feature>
<comment type="subcellular location">
    <subcellularLocation>
        <location evidence="1">Membrane</location>
    </subcellularLocation>
</comment>
<keyword evidence="4" id="KW-1133">Transmembrane helix</keyword>
<dbReference type="PANTHER" id="PTHR31415:SF156">
    <property type="entry name" value="OS01G0864300 PROTEIN"/>
    <property type="match status" value="1"/>
</dbReference>
<evidence type="ECO:0000313" key="6">
    <source>
        <dbReference type="Proteomes" id="UP000006038"/>
    </source>
</evidence>
<evidence type="ECO:0000313" key="5">
    <source>
        <dbReference type="EnsemblPlants" id="OB01G47010.1"/>
    </source>
</evidence>
<dbReference type="GO" id="GO:0098542">
    <property type="term" value="P:defense response to other organism"/>
    <property type="evidence" value="ECO:0007669"/>
    <property type="project" value="InterPro"/>
</dbReference>
<dbReference type="EnsemblPlants" id="OB01G47010.1">
    <property type="protein sequence ID" value="OB01G47010.1"/>
    <property type="gene ID" value="OB01G47010"/>
</dbReference>
<reference evidence="5" key="1">
    <citation type="journal article" date="2013" name="Nat. Commun.">
        <title>Whole-genome sequencing of Oryza brachyantha reveals mechanisms underlying Oryza genome evolution.</title>
        <authorList>
            <person name="Chen J."/>
            <person name="Huang Q."/>
            <person name="Gao D."/>
            <person name="Wang J."/>
            <person name="Lang Y."/>
            <person name="Liu T."/>
            <person name="Li B."/>
            <person name="Bai Z."/>
            <person name="Luis Goicoechea J."/>
            <person name="Liang C."/>
            <person name="Chen C."/>
            <person name="Zhang W."/>
            <person name="Sun S."/>
            <person name="Liao Y."/>
            <person name="Zhang X."/>
            <person name="Yang L."/>
            <person name="Song C."/>
            <person name="Wang M."/>
            <person name="Shi J."/>
            <person name="Liu G."/>
            <person name="Liu J."/>
            <person name="Zhou H."/>
            <person name="Zhou W."/>
            <person name="Yu Q."/>
            <person name="An N."/>
            <person name="Chen Y."/>
            <person name="Cai Q."/>
            <person name="Wang B."/>
            <person name="Liu B."/>
            <person name="Min J."/>
            <person name="Huang Y."/>
            <person name="Wu H."/>
            <person name="Li Z."/>
            <person name="Zhang Y."/>
            <person name="Yin Y."/>
            <person name="Song W."/>
            <person name="Jiang J."/>
            <person name="Jackson S.A."/>
            <person name="Wing R.A."/>
            <person name="Wang J."/>
            <person name="Chen M."/>
        </authorList>
    </citation>
    <scope>NUCLEOTIDE SEQUENCE [LARGE SCALE GENOMIC DNA]</scope>
    <source>
        <strain evidence="5">cv. IRGC 101232</strain>
    </source>
</reference>
<dbReference type="Gramene" id="OB01G47010.1">
    <property type="protein sequence ID" value="OB01G47010.1"/>
    <property type="gene ID" value="OB01G47010"/>
</dbReference>
<dbReference type="GO" id="GO:0005886">
    <property type="term" value="C:plasma membrane"/>
    <property type="evidence" value="ECO:0007669"/>
    <property type="project" value="TreeGrafter"/>
</dbReference>
<dbReference type="eggNOG" id="ENOG502QUR9">
    <property type="taxonomic scope" value="Eukaryota"/>
</dbReference>
<sequence>MANREHKVDHLDQRFHGPPVPVLPPVEQPGAASRRVADPYALCCRAFRVLTIVAIAVGVVALVLWLVSLPSALKAYVDAAELTRFDLGNDGKQDQLRIRNPNRDQAVLYRRLEAVALYGGERFGYVDFPRMRQGRKSTMVIRPSFRGQGVLTGASAATAFRRDKERGFFNIIVKLHTRVRLKAMIFVDSVEYRPDMDCYIRVPDPSNATAVALGFTATRCHVDGFL</sequence>
<dbReference type="AlphaFoldDB" id="J3L645"/>
<dbReference type="STRING" id="4533.J3L645"/>
<evidence type="ECO:0000256" key="4">
    <source>
        <dbReference type="SAM" id="Phobius"/>
    </source>
</evidence>
<evidence type="ECO:0000256" key="1">
    <source>
        <dbReference type="ARBA" id="ARBA00004370"/>
    </source>
</evidence>
<feature type="compositionally biased region" description="Basic and acidic residues" evidence="3">
    <location>
        <begin position="1"/>
        <end position="15"/>
    </location>
</feature>